<keyword evidence="1" id="KW-0805">Transcription regulation</keyword>
<keyword evidence="2 4" id="KW-0238">DNA-binding</keyword>
<evidence type="ECO:0000313" key="7">
    <source>
        <dbReference type="Proteomes" id="UP000703038"/>
    </source>
</evidence>
<dbReference type="PANTHER" id="PTHR30055:SF234">
    <property type="entry name" value="HTH-TYPE TRANSCRIPTIONAL REGULATOR BETI"/>
    <property type="match status" value="1"/>
</dbReference>
<feature type="DNA-binding region" description="H-T-H motif" evidence="4">
    <location>
        <begin position="26"/>
        <end position="45"/>
    </location>
</feature>
<dbReference type="SUPFAM" id="SSF46689">
    <property type="entry name" value="Homeodomain-like"/>
    <property type="match status" value="1"/>
</dbReference>
<dbReference type="Pfam" id="PF00440">
    <property type="entry name" value="TetR_N"/>
    <property type="match status" value="1"/>
</dbReference>
<organism evidence="6 7">
    <name type="scientific">Rhodococcoides corynebacterioides</name>
    <dbReference type="NCBI Taxonomy" id="53972"/>
    <lineage>
        <taxon>Bacteria</taxon>
        <taxon>Bacillati</taxon>
        <taxon>Actinomycetota</taxon>
        <taxon>Actinomycetes</taxon>
        <taxon>Mycobacteriales</taxon>
        <taxon>Nocardiaceae</taxon>
        <taxon>Rhodococcoides</taxon>
    </lineage>
</organism>
<dbReference type="Gene3D" id="1.10.357.10">
    <property type="entry name" value="Tetracycline Repressor, domain 2"/>
    <property type="match status" value="1"/>
</dbReference>
<dbReference type="Pfam" id="PF17937">
    <property type="entry name" value="TetR_C_28"/>
    <property type="match status" value="1"/>
</dbReference>
<evidence type="ECO:0000256" key="1">
    <source>
        <dbReference type="ARBA" id="ARBA00023015"/>
    </source>
</evidence>
<dbReference type="Proteomes" id="UP000703038">
    <property type="component" value="Unassembled WGS sequence"/>
</dbReference>
<keyword evidence="7" id="KW-1185">Reference proteome</keyword>
<evidence type="ECO:0000313" key="6">
    <source>
        <dbReference type="EMBL" id="MBM7415095.1"/>
    </source>
</evidence>
<evidence type="ECO:0000259" key="5">
    <source>
        <dbReference type="PROSITE" id="PS50977"/>
    </source>
</evidence>
<dbReference type="RefSeq" id="WP_204868049.1">
    <property type="nucleotide sequence ID" value="NZ_JAFBBK010000001.1"/>
</dbReference>
<evidence type="ECO:0000256" key="2">
    <source>
        <dbReference type="ARBA" id="ARBA00023125"/>
    </source>
</evidence>
<dbReference type="InterPro" id="IPR001647">
    <property type="entry name" value="HTH_TetR"/>
</dbReference>
<keyword evidence="3" id="KW-0804">Transcription</keyword>
<dbReference type="PANTHER" id="PTHR30055">
    <property type="entry name" value="HTH-TYPE TRANSCRIPTIONAL REGULATOR RUTR"/>
    <property type="match status" value="1"/>
</dbReference>
<comment type="caution">
    <text evidence="6">The sequence shown here is derived from an EMBL/GenBank/DDBJ whole genome shotgun (WGS) entry which is preliminary data.</text>
</comment>
<dbReference type="InterPro" id="IPR050109">
    <property type="entry name" value="HTH-type_TetR-like_transc_reg"/>
</dbReference>
<protein>
    <submittedName>
        <fullName evidence="6">AcrR family transcriptional regulator</fullName>
    </submittedName>
</protein>
<dbReference type="InterPro" id="IPR009057">
    <property type="entry name" value="Homeodomain-like_sf"/>
</dbReference>
<dbReference type="InterPro" id="IPR041479">
    <property type="entry name" value="TetR_CgmR_C"/>
</dbReference>
<evidence type="ECO:0000256" key="3">
    <source>
        <dbReference type="ARBA" id="ARBA00023163"/>
    </source>
</evidence>
<proteinExistence type="predicted"/>
<name>A0ABS2KT10_9NOCA</name>
<dbReference type="PROSITE" id="PS50977">
    <property type="entry name" value="HTH_TETR_2"/>
    <property type="match status" value="1"/>
</dbReference>
<dbReference type="PRINTS" id="PR00455">
    <property type="entry name" value="HTHTETR"/>
</dbReference>
<dbReference type="EMBL" id="JAFBBK010000001">
    <property type="protein sequence ID" value="MBM7415095.1"/>
    <property type="molecule type" value="Genomic_DNA"/>
</dbReference>
<feature type="domain" description="HTH tetR-type" evidence="5">
    <location>
        <begin position="3"/>
        <end position="63"/>
    </location>
</feature>
<evidence type="ECO:0000256" key="4">
    <source>
        <dbReference type="PROSITE-ProRule" id="PRU00335"/>
    </source>
</evidence>
<reference evidence="6 7" key="1">
    <citation type="submission" date="2021-01" db="EMBL/GenBank/DDBJ databases">
        <title>Genomics of switchgrass bacterial isolates.</title>
        <authorList>
            <person name="Shade A."/>
        </authorList>
    </citation>
    <scope>NUCLEOTIDE SEQUENCE [LARGE SCALE GENOMIC DNA]</scope>
    <source>
        <strain evidence="6 7">PvP111</strain>
    </source>
</reference>
<sequence length="188" mass="19961">MAADTRDRILDALETLLLDDGADKATLEAVASRAGVSKGGLLYHFPSKDAMMAALVRRLGERSDVQRVEAEAAGTSLAQWYLQPPDASSAEEVALYRSTLAALRSIDGRPGEVQQAVIDVMGMWDRALQREVTDPVQAEIVRLVGDGIYLAALLGLPHTPPDLHRDVVARLLCGGSSTVDPSGRGSAG</sequence>
<accession>A0ABS2KT10</accession>
<gene>
    <name evidence="6" type="ORF">JOE42_001828</name>
</gene>